<evidence type="ECO:0000313" key="3">
    <source>
        <dbReference type="Proteomes" id="UP000003028"/>
    </source>
</evidence>
<evidence type="ECO:0000259" key="1">
    <source>
        <dbReference type="Pfam" id="PF04608"/>
    </source>
</evidence>
<proteinExistence type="predicted"/>
<keyword evidence="3" id="KW-1185">Reference proteome</keyword>
<dbReference type="Pfam" id="PF04608">
    <property type="entry name" value="PgpA"/>
    <property type="match status" value="1"/>
</dbReference>
<dbReference type="EC" id="3.1.3.27" evidence="2"/>
<dbReference type="GO" id="GO:0008962">
    <property type="term" value="F:phosphatidylglycerophosphatase activity"/>
    <property type="evidence" value="ECO:0007669"/>
    <property type="project" value="UniProtKB-EC"/>
</dbReference>
<comment type="caution">
    <text evidence="2">The sequence shown here is derived from an EMBL/GenBank/DDBJ whole genome shotgun (WGS) entry which is preliminary data.</text>
</comment>
<dbReference type="InterPro" id="IPR007686">
    <property type="entry name" value="YutG/PgpA"/>
</dbReference>
<feature type="domain" description="YutG/PgpA" evidence="1">
    <location>
        <begin position="33"/>
        <end position="157"/>
    </location>
</feature>
<dbReference type="EMBL" id="ACLK02000002">
    <property type="protein sequence ID" value="EFY09202.1"/>
    <property type="molecule type" value="Genomic_DNA"/>
</dbReference>
<dbReference type="SUPFAM" id="SSF101307">
    <property type="entry name" value="YutG-like"/>
    <property type="match status" value="1"/>
</dbReference>
<dbReference type="AlphaFoldDB" id="E7FWD2"/>
<keyword evidence="2" id="KW-0378">Hydrolase</keyword>
<dbReference type="STRING" id="1648.A2I91_04085"/>
<protein>
    <submittedName>
        <fullName evidence="2">Phosphatidylglycerophosphatase A</fullName>
        <ecNumber evidence="2">3.1.3.27</ecNumber>
    </submittedName>
</protein>
<evidence type="ECO:0000313" key="2">
    <source>
        <dbReference type="EMBL" id="EFY09202.1"/>
    </source>
</evidence>
<dbReference type="InterPro" id="IPR036681">
    <property type="entry name" value="PgpA-like_sf"/>
</dbReference>
<sequence>MGGFIMYDKCVALLKSRGVEISDIIECVVFLQKDYVEDIDSIDIKPIVNSVLNKREVQHALITGINIDISVENNNFGGNFIEDIIHRDEGLYGIDEVLAYGICNLYGSIALTNYGYIDKVKPGIIGTLNEHNNGTCNTFLDDIVGAIAASAASKLAHSQHQERNINK</sequence>
<reference evidence="2" key="1">
    <citation type="submission" date="2011-01" db="EMBL/GenBank/DDBJ databases">
        <authorList>
            <person name="Muzny D."/>
            <person name="Qin X."/>
            <person name="Buhay C."/>
            <person name="Dugan-Rocha S."/>
            <person name="Ding Y."/>
            <person name="Chen G."/>
            <person name="Hawes A."/>
            <person name="Holder M."/>
            <person name="Jhangiani S."/>
            <person name="Johnson A."/>
            <person name="Khan Z."/>
            <person name="Li Z."/>
            <person name="Liu W."/>
            <person name="Liu X."/>
            <person name="Perez L."/>
            <person name="Shen H."/>
            <person name="Wang Q."/>
            <person name="Watt J."/>
            <person name="Xi L."/>
            <person name="Xin Y."/>
            <person name="Zhou J."/>
            <person name="Deng J."/>
            <person name="Jiang H."/>
            <person name="Liu Y."/>
            <person name="Qu J."/>
            <person name="Song X.-Z."/>
            <person name="Zhang L."/>
            <person name="Villasana D."/>
            <person name="Johnson A."/>
            <person name="Liu J."/>
            <person name="Liyanage D."/>
            <person name="Lorensuhewa L."/>
            <person name="Robinson T."/>
            <person name="Song A."/>
            <person name="Song B.-B."/>
            <person name="Dinh H."/>
            <person name="Thornton R."/>
            <person name="Coyle M."/>
            <person name="Francisco L."/>
            <person name="Jackson L."/>
            <person name="Javaid M."/>
            <person name="Korchina V."/>
            <person name="Kovar C."/>
            <person name="Mata R."/>
            <person name="Mathew T."/>
            <person name="Ngo R."/>
            <person name="Nguyen L."/>
            <person name="Nguyen N."/>
            <person name="Okwuonu G."/>
            <person name="Ongeri F."/>
            <person name="Pham C."/>
            <person name="Simmons D."/>
            <person name="Wilczek-Boney K."/>
            <person name="Hale W."/>
            <person name="Jakkamsetti A."/>
            <person name="Pham P."/>
            <person name="Ruth R."/>
            <person name="San Lucas F."/>
            <person name="Warren J."/>
            <person name="Zhang J."/>
            <person name="Zhao Z."/>
            <person name="Zhou C."/>
            <person name="Zhu D."/>
            <person name="Lee S."/>
            <person name="Bess C."/>
            <person name="Blankenburg K."/>
            <person name="Forbes L."/>
            <person name="Fu Q."/>
            <person name="Gubbala S."/>
            <person name="Hirani K."/>
            <person name="Jayaseelan J.C."/>
            <person name="Lara F."/>
            <person name="Munidasa M."/>
            <person name="Palculict T."/>
            <person name="Patil S."/>
            <person name="Pu L.-L."/>
            <person name="Saada N."/>
            <person name="Tang L."/>
            <person name="Weissenberger G."/>
            <person name="Zhu Y."/>
            <person name="Hemphill L."/>
            <person name="Shang Y."/>
            <person name="Youmans B."/>
            <person name="Ayvaz T."/>
            <person name="Ross M."/>
            <person name="Santibanez J."/>
            <person name="Aqrawi P."/>
            <person name="Gross S."/>
            <person name="Joshi V."/>
            <person name="Fowler G."/>
            <person name="Nazareth L."/>
            <person name="Reid J."/>
            <person name="Worley K."/>
            <person name="Petrosino J."/>
            <person name="Highlander S."/>
            <person name="Gibbs R."/>
        </authorList>
    </citation>
    <scope>NUCLEOTIDE SEQUENCE [LARGE SCALE GENOMIC DNA]</scope>
    <source>
        <strain evidence="2">ATCC 19414</strain>
    </source>
</reference>
<dbReference type="GO" id="GO:0006629">
    <property type="term" value="P:lipid metabolic process"/>
    <property type="evidence" value="ECO:0007669"/>
    <property type="project" value="InterPro"/>
</dbReference>
<gene>
    <name evidence="2" type="primary">pgpA</name>
    <name evidence="2" type="ORF">HMPREF0357_11309</name>
</gene>
<dbReference type="Gene3D" id="1.10.3760.10">
    <property type="entry name" value="PgpA-like"/>
    <property type="match status" value="1"/>
</dbReference>
<dbReference type="Proteomes" id="UP000003028">
    <property type="component" value="Unassembled WGS sequence"/>
</dbReference>
<dbReference type="CDD" id="cd06971">
    <property type="entry name" value="PgpA"/>
    <property type="match status" value="1"/>
</dbReference>
<accession>E7FWD2</accession>
<organism evidence="2 3">
    <name type="scientific">Erysipelothrix rhusiopathiae ATCC 19414</name>
    <dbReference type="NCBI Taxonomy" id="525280"/>
    <lineage>
        <taxon>Bacteria</taxon>
        <taxon>Bacillati</taxon>
        <taxon>Bacillota</taxon>
        <taxon>Erysipelotrichia</taxon>
        <taxon>Erysipelotrichales</taxon>
        <taxon>Erysipelotrichaceae</taxon>
        <taxon>Erysipelothrix</taxon>
    </lineage>
</organism>
<name>E7FWD2_ERYRH</name>
<dbReference type="InterPro" id="IPR026038">
    <property type="entry name" value="Put_PGPase"/>
</dbReference>
<dbReference type="PIRSF" id="PIRSF019587">
    <property type="entry name" value="PGPase"/>
    <property type="match status" value="1"/>
</dbReference>